<reference evidence="3 4" key="1">
    <citation type="submission" date="2017-07" db="EMBL/GenBank/DDBJ databases">
        <authorList>
            <person name="Talla V."/>
            <person name="Backstrom N."/>
        </authorList>
    </citation>
    <scope>NUCLEOTIDE SEQUENCE [LARGE SCALE GENOMIC DNA]</scope>
</reference>
<dbReference type="GO" id="GO:0005874">
    <property type="term" value="C:microtubule"/>
    <property type="evidence" value="ECO:0007669"/>
    <property type="project" value="TreeGrafter"/>
</dbReference>
<dbReference type="GO" id="GO:0001578">
    <property type="term" value="P:microtubule bundle formation"/>
    <property type="evidence" value="ECO:0007669"/>
    <property type="project" value="TreeGrafter"/>
</dbReference>
<dbReference type="PANTHER" id="PTHR12932:SF9">
    <property type="entry name" value="TUBULIN POLYMERIZATION-PROMOTING PROTEIN HOMOLOG"/>
    <property type="match status" value="1"/>
</dbReference>
<dbReference type="SUPFAM" id="SSF47473">
    <property type="entry name" value="EF-hand"/>
    <property type="match status" value="1"/>
</dbReference>
<name>A0A5E4QDP0_9NEOP</name>
<feature type="region of interest" description="Disordered" evidence="2">
    <location>
        <begin position="123"/>
        <end position="172"/>
    </location>
</feature>
<evidence type="ECO:0000256" key="2">
    <source>
        <dbReference type="SAM" id="MobiDB-lite"/>
    </source>
</evidence>
<evidence type="ECO:0000256" key="1">
    <source>
        <dbReference type="ARBA" id="ARBA00010994"/>
    </source>
</evidence>
<gene>
    <name evidence="3" type="ORF">LSINAPIS_LOCUS6967</name>
</gene>
<feature type="compositionally biased region" description="Basic and acidic residues" evidence="2">
    <location>
        <begin position="161"/>
        <end position="172"/>
    </location>
</feature>
<evidence type="ECO:0000313" key="4">
    <source>
        <dbReference type="Proteomes" id="UP000324832"/>
    </source>
</evidence>
<protein>
    <recommendedName>
        <fullName evidence="5">TPPP family protein</fullName>
    </recommendedName>
</protein>
<sequence length="172" mass="19208">MADDAINKLEKEILLEKAFKGYAKFGVANSNGNQITLSNIDKWLKEAAIVNGKKVSTTDTAILFQRFKAKTIDFRQFLQFIEGLAKESKLNQDDIMNKLAKCAVPGTSRATQADKSNIVQRLTDTSKYTGSHKERFDAKGKGKGKSGREDRAENSGYVQGYKEKNTYDAKKK</sequence>
<dbReference type="InterPro" id="IPR011992">
    <property type="entry name" value="EF-hand-dom_pair"/>
</dbReference>
<dbReference type="AlphaFoldDB" id="A0A5E4QDP0"/>
<dbReference type="GO" id="GO:0032273">
    <property type="term" value="P:positive regulation of protein polymerization"/>
    <property type="evidence" value="ECO:0007669"/>
    <property type="project" value="TreeGrafter"/>
</dbReference>
<dbReference type="InterPro" id="IPR008907">
    <property type="entry name" value="TPP/p25"/>
</dbReference>
<keyword evidence="4" id="KW-1185">Reference proteome</keyword>
<organism evidence="3 4">
    <name type="scientific">Leptidea sinapis</name>
    <dbReference type="NCBI Taxonomy" id="189913"/>
    <lineage>
        <taxon>Eukaryota</taxon>
        <taxon>Metazoa</taxon>
        <taxon>Ecdysozoa</taxon>
        <taxon>Arthropoda</taxon>
        <taxon>Hexapoda</taxon>
        <taxon>Insecta</taxon>
        <taxon>Pterygota</taxon>
        <taxon>Neoptera</taxon>
        <taxon>Endopterygota</taxon>
        <taxon>Lepidoptera</taxon>
        <taxon>Glossata</taxon>
        <taxon>Ditrysia</taxon>
        <taxon>Papilionoidea</taxon>
        <taxon>Pieridae</taxon>
        <taxon>Dismorphiinae</taxon>
        <taxon>Leptidea</taxon>
    </lineage>
</organism>
<feature type="compositionally biased region" description="Basic and acidic residues" evidence="2">
    <location>
        <begin position="131"/>
        <end position="153"/>
    </location>
</feature>
<accession>A0A5E4QDP0</accession>
<dbReference type="GO" id="GO:0046785">
    <property type="term" value="P:microtubule polymerization"/>
    <property type="evidence" value="ECO:0007669"/>
    <property type="project" value="InterPro"/>
</dbReference>
<evidence type="ECO:0008006" key="5">
    <source>
        <dbReference type="Google" id="ProtNLM"/>
    </source>
</evidence>
<dbReference type="Gene3D" id="1.10.238.10">
    <property type="entry name" value="EF-hand"/>
    <property type="match status" value="1"/>
</dbReference>
<evidence type="ECO:0000313" key="3">
    <source>
        <dbReference type="EMBL" id="VVC95188.1"/>
    </source>
</evidence>
<dbReference type="Proteomes" id="UP000324832">
    <property type="component" value="Unassembled WGS sequence"/>
</dbReference>
<proteinExistence type="inferred from homology"/>
<comment type="similarity">
    <text evidence="1">Belongs to the TPPP family.</text>
</comment>
<dbReference type="GO" id="GO:0015631">
    <property type="term" value="F:tubulin binding"/>
    <property type="evidence" value="ECO:0007669"/>
    <property type="project" value="InterPro"/>
</dbReference>
<dbReference type="Pfam" id="PF05517">
    <property type="entry name" value="p25-alpha"/>
    <property type="match status" value="1"/>
</dbReference>
<dbReference type="PANTHER" id="PTHR12932">
    <property type="entry name" value="P25 ALPHA-RELATED"/>
    <property type="match status" value="1"/>
</dbReference>
<dbReference type="EMBL" id="FZQP02002226">
    <property type="protein sequence ID" value="VVC95188.1"/>
    <property type="molecule type" value="Genomic_DNA"/>
</dbReference>